<dbReference type="Pfam" id="PF13538">
    <property type="entry name" value="UvrD_C_2"/>
    <property type="match status" value="1"/>
</dbReference>
<evidence type="ECO:0000313" key="3">
    <source>
        <dbReference type="EMBL" id="SHH07720.1"/>
    </source>
</evidence>
<evidence type="ECO:0000313" key="4">
    <source>
        <dbReference type="Proteomes" id="UP000184226"/>
    </source>
</evidence>
<dbReference type="GO" id="GO:0005829">
    <property type="term" value="C:cytosol"/>
    <property type="evidence" value="ECO:0007669"/>
    <property type="project" value="TreeGrafter"/>
</dbReference>
<evidence type="ECO:0000256" key="1">
    <source>
        <dbReference type="ARBA" id="ARBA00034923"/>
    </source>
</evidence>
<dbReference type="CDD" id="cd18809">
    <property type="entry name" value="SF1_C_RecD"/>
    <property type="match status" value="1"/>
</dbReference>
<dbReference type="InterPro" id="IPR027417">
    <property type="entry name" value="P-loop_NTPase"/>
</dbReference>
<dbReference type="Gene3D" id="3.40.50.300">
    <property type="entry name" value="P-loop containing nucleotide triphosphate hydrolases"/>
    <property type="match status" value="2"/>
</dbReference>
<keyword evidence="4" id="KW-1185">Reference proteome</keyword>
<dbReference type="GO" id="GO:0043138">
    <property type="term" value="F:3'-5' DNA helicase activity"/>
    <property type="evidence" value="ECO:0007669"/>
    <property type="project" value="TreeGrafter"/>
</dbReference>
<dbReference type="GO" id="GO:0005524">
    <property type="term" value="F:ATP binding"/>
    <property type="evidence" value="ECO:0007669"/>
    <property type="project" value="InterPro"/>
</dbReference>
<dbReference type="SUPFAM" id="SSF52540">
    <property type="entry name" value="P-loop containing nucleoside triphosphate hydrolases"/>
    <property type="match status" value="1"/>
</dbReference>
<dbReference type="InterPro" id="IPR000212">
    <property type="entry name" value="DNA_helicase_UvrD/REP"/>
</dbReference>
<dbReference type="InterPro" id="IPR027785">
    <property type="entry name" value="UvrD-like_helicase_C"/>
</dbReference>
<feature type="domain" description="UvrD-like helicase C-terminal" evidence="2">
    <location>
        <begin position="366"/>
        <end position="411"/>
    </location>
</feature>
<dbReference type="PANTHER" id="PTHR11070">
    <property type="entry name" value="UVRD / RECB / PCRA DNA HELICASE FAMILY MEMBER"/>
    <property type="match status" value="1"/>
</dbReference>
<protein>
    <recommendedName>
        <fullName evidence="1">DNA 3'-5' helicase II</fullName>
    </recommendedName>
</protein>
<organism evidence="3 4">
    <name type="scientific">Pollutimonas bauzanensis</name>
    <dbReference type="NCBI Taxonomy" id="658167"/>
    <lineage>
        <taxon>Bacteria</taxon>
        <taxon>Pseudomonadati</taxon>
        <taxon>Pseudomonadota</taxon>
        <taxon>Betaproteobacteria</taxon>
        <taxon>Burkholderiales</taxon>
        <taxon>Alcaligenaceae</taxon>
        <taxon>Pollutimonas</taxon>
    </lineage>
</organism>
<accession>A0A1M5Q1A6</accession>
<reference evidence="3 4" key="1">
    <citation type="submission" date="2016-11" db="EMBL/GenBank/DDBJ databases">
        <authorList>
            <person name="Jaros S."/>
            <person name="Januszkiewicz K."/>
            <person name="Wedrychowicz H."/>
        </authorList>
    </citation>
    <scope>NUCLEOTIDE SEQUENCE [LARGE SCALE GENOMIC DNA]</scope>
    <source>
        <strain evidence="3 4">CGMCC 1.10190</strain>
    </source>
</reference>
<dbReference type="STRING" id="658167.SAMN04488135_102123"/>
<dbReference type="GO" id="GO:0000725">
    <property type="term" value="P:recombinational repair"/>
    <property type="evidence" value="ECO:0007669"/>
    <property type="project" value="TreeGrafter"/>
</dbReference>
<proteinExistence type="predicted"/>
<dbReference type="Pfam" id="PF13245">
    <property type="entry name" value="AAA_19"/>
    <property type="match status" value="1"/>
</dbReference>
<dbReference type="GO" id="GO:0003677">
    <property type="term" value="F:DNA binding"/>
    <property type="evidence" value="ECO:0007669"/>
    <property type="project" value="InterPro"/>
</dbReference>
<dbReference type="Proteomes" id="UP000184226">
    <property type="component" value="Unassembled WGS sequence"/>
</dbReference>
<name>A0A1M5Q1A6_9BURK</name>
<dbReference type="EMBL" id="FQXE01000002">
    <property type="protein sequence ID" value="SHH07720.1"/>
    <property type="molecule type" value="Genomic_DNA"/>
</dbReference>
<evidence type="ECO:0000259" key="2">
    <source>
        <dbReference type="Pfam" id="PF13538"/>
    </source>
</evidence>
<dbReference type="AlphaFoldDB" id="A0A1M5Q1A6"/>
<sequence>MGVSAVTVRAFTGGAGCGKTHMLMESLSAYLEVTPLQSGQKVLALTFMHGSRRRLEERLGILQNLKGKTECTTIDSFAWRLFRRWRSLASALGYSNIQPSEYERVCEAASALAQVKEIQSWVAATFPILVVDEAQDMTVNRLGMVAGLANRLEVFVAADEFQCLNEELRPNPACAWLSQVCAPEELTQPRRTNVDELLNAARAIRAGEAAKSEKFFVVAQTSTPPLAGAWINSNLSWYGGGKSVAIITPTLGAFAKGALTWAAANKTKRGAGPYSIAWEQSEAKAATEYLATIELADQADGPSIMAVLAAAGDARTARDVTEWLEIQRRTRAKLEFSKQEVMKLVEQSFSQRRQSRRSEVRGWKGMTVHGAKNREFDNVIVLWPAAVGGSDDQKRRLLYNAVTRAKERCVVLVQASAHMSRPPFA</sequence>
<gene>
    <name evidence="3" type="ORF">SAMN04488135_102123</name>
</gene>
<dbReference type="PANTHER" id="PTHR11070:SF2">
    <property type="entry name" value="ATP-DEPENDENT DNA HELICASE SRS2"/>
    <property type="match status" value="1"/>
</dbReference>